<accession>A0A3P3YLI7</accession>
<feature type="chain" id="PRO_5018220702" evidence="3">
    <location>
        <begin position="27"/>
        <end position="263"/>
    </location>
</feature>
<gene>
    <name evidence="4" type="ORF">PLBR_LOCUS8224</name>
</gene>
<dbReference type="AlphaFoldDB" id="A0A3P3YLI7"/>
<keyword evidence="2" id="KW-0472">Membrane</keyword>
<proteinExistence type="predicted"/>
<feature type="region of interest" description="Disordered" evidence="1">
    <location>
        <begin position="185"/>
        <end position="218"/>
    </location>
</feature>
<reference evidence="4 5" key="1">
    <citation type="submission" date="2018-03" db="EMBL/GenBank/DDBJ databases">
        <authorList>
            <person name="Fogelqvist J."/>
        </authorList>
    </citation>
    <scope>NUCLEOTIDE SEQUENCE [LARGE SCALE GENOMIC DNA]</scope>
</reference>
<dbReference type="Proteomes" id="UP000290189">
    <property type="component" value="Unassembled WGS sequence"/>
</dbReference>
<geneLocation type="mitochondrion" evidence="4"/>
<dbReference type="EMBL" id="OVEO01000016">
    <property type="protein sequence ID" value="SPR01009.1"/>
    <property type="molecule type" value="Genomic_DNA"/>
</dbReference>
<keyword evidence="2" id="KW-0812">Transmembrane</keyword>
<keyword evidence="3" id="KW-0732">Signal</keyword>
<name>A0A3P3YLI7_PLABS</name>
<feature type="transmembrane region" description="Helical" evidence="2">
    <location>
        <begin position="223"/>
        <end position="245"/>
    </location>
</feature>
<evidence type="ECO:0000256" key="2">
    <source>
        <dbReference type="SAM" id="Phobius"/>
    </source>
</evidence>
<keyword evidence="2" id="KW-1133">Transmembrane helix</keyword>
<evidence type="ECO:0000256" key="3">
    <source>
        <dbReference type="SAM" id="SignalP"/>
    </source>
</evidence>
<evidence type="ECO:0000256" key="1">
    <source>
        <dbReference type="SAM" id="MobiDB-lite"/>
    </source>
</evidence>
<feature type="compositionally biased region" description="Low complexity" evidence="1">
    <location>
        <begin position="192"/>
        <end position="218"/>
    </location>
</feature>
<protein>
    <submittedName>
        <fullName evidence="4">Uncharacterized protein</fullName>
    </submittedName>
</protein>
<feature type="region of interest" description="Disordered" evidence="1">
    <location>
        <begin position="35"/>
        <end position="54"/>
    </location>
</feature>
<evidence type="ECO:0000313" key="4">
    <source>
        <dbReference type="EMBL" id="SPR01009.1"/>
    </source>
</evidence>
<evidence type="ECO:0000313" key="5">
    <source>
        <dbReference type="Proteomes" id="UP000290189"/>
    </source>
</evidence>
<keyword evidence="4" id="KW-0496">Mitochondrion</keyword>
<sequence length="263" mass="26637">MMVAAVACAAAALLTVLVLPAAVVDADGNRTVTFSARAPSPSAGGTSASPAAAAESSDGVVSAVEIATADVPLDRNASTKPVGDRQLALRPVTRGRLATASYMDIGSRFDDEPEPTLRQKVADVVRARAWPLIALTSAAMGPVGYWAIQPDPPAPEPLLNRERILALAVTAFAAVVIDHAVRRSSAGRGTPGTAAGSSPKGGSSSANAQRTCSPTPSVSSSTITIIAVSTVFVVAGVTVIAFAIVSRLQVMRPLPHPTSALLA</sequence>
<organism evidence="4 5">
    <name type="scientific">Plasmodiophora brassicae</name>
    <name type="common">Clubroot disease agent</name>
    <dbReference type="NCBI Taxonomy" id="37360"/>
    <lineage>
        <taxon>Eukaryota</taxon>
        <taxon>Sar</taxon>
        <taxon>Rhizaria</taxon>
        <taxon>Endomyxa</taxon>
        <taxon>Phytomyxea</taxon>
        <taxon>Plasmodiophorida</taxon>
        <taxon>Plasmodiophoridae</taxon>
        <taxon>Plasmodiophora</taxon>
    </lineage>
</organism>
<feature type="signal peptide" evidence="3">
    <location>
        <begin position="1"/>
        <end position="26"/>
    </location>
</feature>